<dbReference type="InterPro" id="IPR037480">
    <property type="entry name" value="YihR-like"/>
</dbReference>
<organism evidence="1 2">
    <name type="scientific">Alloscardovia macacae</name>
    <dbReference type="NCBI Taxonomy" id="1160091"/>
    <lineage>
        <taxon>Bacteria</taxon>
        <taxon>Bacillati</taxon>
        <taxon>Actinomycetota</taxon>
        <taxon>Actinomycetes</taxon>
        <taxon>Bifidobacteriales</taxon>
        <taxon>Bifidobacteriaceae</taxon>
        <taxon>Alloscardovia</taxon>
    </lineage>
</organism>
<dbReference type="GO" id="GO:0004034">
    <property type="term" value="F:aldose 1-epimerase activity"/>
    <property type="evidence" value="ECO:0007669"/>
    <property type="project" value="TreeGrafter"/>
</dbReference>
<accession>A0A1Y2SVZ5</accession>
<dbReference type="InterPro" id="IPR008183">
    <property type="entry name" value="Aldose_1/G6P_1-epimerase"/>
</dbReference>
<dbReference type="RefSeq" id="WP_086106889.1">
    <property type="nucleotide sequence ID" value="NZ_NEKB01000010.1"/>
</dbReference>
<dbReference type="InterPro" id="IPR014718">
    <property type="entry name" value="GH-type_carb-bd"/>
</dbReference>
<evidence type="ECO:0000313" key="1">
    <source>
        <dbReference type="EMBL" id="OTA28850.1"/>
    </source>
</evidence>
<dbReference type="GO" id="GO:0030246">
    <property type="term" value="F:carbohydrate binding"/>
    <property type="evidence" value="ECO:0007669"/>
    <property type="project" value="InterPro"/>
</dbReference>
<dbReference type="Gene3D" id="2.70.98.10">
    <property type="match status" value="1"/>
</dbReference>
<sequence length="325" mass="35790">MTHILPRWAGNEYTIHAGPYTAVVTEQGAALERFEWNGTPVTVPFNPNEPVHACNGQILLPYPNRIEDGTYEFEGQTYQFPIDEHERHNSIHGLGYRSAWKLESLTDHSVSLSWRTPRLAAYPFDLFVTATYTLTEERGLQLTVSAYNNGESNAPWALATHPWLFSGFEGGAEPAEATTEQLDAANAACRLRVPADTHVQVNSRLLPTGLESVEGTRFDLRGGDEIGDQSFDDAWTDLVHGGDGRAEAVFTRPDGVEVTITGDESITSFQVCNGYGWDAAHKPAGVAVEPQTAYANAFRSGKDLIVIEPGQSSFTNIWYSARRVD</sequence>
<dbReference type="AlphaFoldDB" id="A0A1Y2SVZ5"/>
<evidence type="ECO:0000313" key="2">
    <source>
        <dbReference type="Proteomes" id="UP000243540"/>
    </source>
</evidence>
<dbReference type="STRING" id="1160091.B9T39_05850"/>
<proteinExistence type="predicted"/>
<dbReference type="PANTHER" id="PTHR10091">
    <property type="entry name" value="ALDOSE-1-EPIMERASE"/>
    <property type="match status" value="1"/>
</dbReference>
<dbReference type="CDD" id="cd09022">
    <property type="entry name" value="Aldose_epim_Ec_YihR"/>
    <property type="match status" value="1"/>
</dbReference>
<dbReference type="Proteomes" id="UP000243540">
    <property type="component" value="Unassembled WGS sequence"/>
</dbReference>
<name>A0A1Y2SVZ5_9BIFI</name>
<comment type="caution">
    <text evidence="1">The sequence shown here is derived from an EMBL/GenBank/DDBJ whole genome shotgun (WGS) entry which is preliminary data.</text>
</comment>
<dbReference type="InterPro" id="IPR011013">
    <property type="entry name" value="Gal_mutarotase_sf_dom"/>
</dbReference>
<reference evidence="1 2" key="1">
    <citation type="submission" date="2017-04" db="EMBL/GenBank/DDBJ databases">
        <title>Draft genome sequences of Alloscardovia macacae UMA81211 and UMA81212 isolated from the feces of a rhesus macaque (Macaca mulatta).</title>
        <authorList>
            <person name="Albert K."/>
            <person name="Sela D.A."/>
        </authorList>
    </citation>
    <scope>NUCLEOTIDE SEQUENCE [LARGE SCALE GENOMIC DNA]</scope>
    <source>
        <strain evidence="1 2">UMA81212</strain>
    </source>
</reference>
<protein>
    <submittedName>
        <fullName evidence="1">Aldose epimerase</fullName>
    </submittedName>
</protein>
<dbReference type="PANTHER" id="PTHR10091:SF0">
    <property type="entry name" value="GALACTOSE MUTAROTASE"/>
    <property type="match status" value="1"/>
</dbReference>
<dbReference type="OrthoDB" id="4739604at2"/>
<dbReference type="EMBL" id="NEKC01000011">
    <property type="protein sequence ID" value="OTA28850.1"/>
    <property type="molecule type" value="Genomic_DNA"/>
</dbReference>
<dbReference type="GO" id="GO:0033499">
    <property type="term" value="P:galactose catabolic process via UDP-galactose, Leloir pathway"/>
    <property type="evidence" value="ECO:0007669"/>
    <property type="project" value="TreeGrafter"/>
</dbReference>
<dbReference type="Pfam" id="PF01263">
    <property type="entry name" value="Aldose_epim"/>
    <property type="match status" value="1"/>
</dbReference>
<dbReference type="SUPFAM" id="SSF74650">
    <property type="entry name" value="Galactose mutarotase-like"/>
    <property type="match status" value="1"/>
</dbReference>
<gene>
    <name evidence="1" type="ORF">B9T39_05850</name>
</gene>
<dbReference type="GO" id="GO:0006006">
    <property type="term" value="P:glucose metabolic process"/>
    <property type="evidence" value="ECO:0007669"/>
    <property type="project" value="TreeGrafter"/>
</dbReference>